<gene>
    <name evidence="2" type="ORF">LCGC14_1838890</name>
</gene>
<accession>A0A0F9JD76</accession>
<evidence type="ECO:0000313" key="2">
    <source>
        <dbReference type="EMBL" id="KKL96997.1"/>
    </source>
</evidence>
<sequence length="123" mass="14128">MSVTKETKVLSPSFSEGKKKRRFLSAEKKYQIFLESQSGKTPTGEILRREGLYSTDLARIRNHVKEGALERLSVRPGPKRETVPIENYEALKRELQDKERALAEQAVELVILRKKTNGGSWER</sequence>
<evidence type="ECO:0000256" key="1">
    <source>
        <dbReference type="SAM" id="Coils"/>
    </source>
</evidence>
<reference evidence="2" key="1">
    <citation type="journal article" date="2015" name="Nature">
        <title>Complex archaea that bridge the gap between prokaryotes and eukaryotes.</title>
        <authorList>
            <person name="Spang A."/>
            <person name="Saw J.H."/>
            <person name="Jorgensen S.L."/>
            <person name="Zaremba-Niedzwiedzka K."/>
            <person name="Martijn J."/>
            <person name="Lind A.E."/>
            <person name="van Eijk R."/>
            <person name="Schleper C."/>
            <person name="Guy L."/>
            <person name="Ettema T.J."/>
        </authorList>
    </citation>
    <scope>NUCLEOTIDE SEQUENCE</scope>
</reference>
<comment type="caution">
    <text evidence="2">The sequence shown here is derived from an EMBL/GenBank/DDBJ whole genome shotgun (WGS) entry which is preliminary data.</text>
</comment>
<keyword evidence="1" id="KW-0175">Coiled coil</keyword>
<evidence type="ECO:0008006" key="3">
    <source>
        <dbReference type="Google" id="ProtNLM"/>
    </source>
</evidence>
<feature type="coiled-coil region" evidence="1">
    <location>
        <begin position="85"/>
        <end position="115"/>
    </location>
</feature>
<protein>
    <recommendedName>
        <fullName evidence="3">Transposase</fullName>
    </recommendedName>
</protein>
<dbReference type="AlphaFoldDB" id="A0A0F9JD76"/>
<organism evidence="2">
    <name type="scientific">marine sediment metagenome</name>
    <dbReference type="NCBI Taxonomy" id="412755"/>
    <lineage>
        <taxon>unclassified sequences</taxon>
        <taxon>metagenomes</taxon>
        <taxon>ecological metagenomes</taxon>
    </lineage>
</organism>
<proteinExistence type="predicted"/>
<dbReference type="EMBL" id="LAZR01018279">
    <property type="protein sequence ID" value="KKL96997.1"/>
    <property type="molecule type" value="Genomic_DNA"/>
</dbReference>
<name>A0A0F9JD76_9ZZZZ</name>